<organism evidence="1 2">
    <name type="scientific">Phytophthora oleae</name>
    <dbReference type="NCBI Taxonomy" id="2107226"/>
    <lineage>
        <taxon>Eukaryota</taxon>
        <taxon>Sar</taxon>
        <taxon>Stramenopiles</taxon>
        <taxon>Oomycota</taxon>
        <taxon>Peronosporomycetes</taxon>
        <taxon>Peronosporales</taxon>
        <taxon>Peronosporaceae</taxon>
        <taxon>Phytophthora</taxon>
    </lineage>
</organism>
<proteinExistence type="predicted"/>
<comment type="caution">
    <text evidence="1">The sequence shown here is derived from an EMBL/GenBank/DDBJ whole genome shotgun (WGS) entry which is preliminary data.</text>
</comment>
<accession>A0ABD3FM44</accession>
<evidence type="ECO:0000313" key="1">
    <source>
        <dbReference type="EMBL" id="KAL3667396.1"/>
    </source>
</evidence>
<evidence type="ECO:0000313" key="2">
    <source>
        <dbReference type="Proteomes" id="UP001632037"/>
    </source>
</evidence>
<protein>
    <submittedName>
        <fullName evidence="1">Uncharacterized protein</fullName>
    </submittedName>
</protein>
<gene>
    <name evidence="1" type="ORF">V7S43_007622</name>
</gene>
<name>A0ABD3FM44_9STRA</name>
<reference evidence="1 2" key="1">
    <citation type="submission" date="2024-09" db="EMBL/GenBank/DDBJ databases">
        <title>Genome sequencing and assembly of Phytophthora oleae, isolate VK10A, causative agent of rot of olive drupes.</title>
        <authorList>
            <person name="Conti Taguali S."/>
            <person name="Riolo M."/>
            <person name="La Spada F."/>
            <person name="Cacciola S.O."/>
            <person name="Dionisio G."/>
        </authorList>
    </citation>
    <scope>NUCLEOTIDE SEQUENCE [LARGE SCALE GENOMIC DNA]</scope>
    <source>
        <strain evidence="1 2">VK10A</strain>
    </source>
</reference>
<dbReference type="Proteomes" id="UP001632037">
    <property type="component" value="Unassembled WGS sequence"/>
</dbReference>
<sequence>MKQLKMDGFLVRGSDPHENRLGRIETQHSVLQAFAEYVDVLQNVFVSRPRQEVEYQIEYCRCERRADWHLTCLSRCENRAVRNLFSFTRSVVDVNESVVAGVVCTVKWSVS</sequence>
<keyword evidence="2" id="KW-1185">Reference proteome</keyword>
<dbReference type="EMBL" id="JBIMZQ010000014">
    <property type="protein sequence ID" value="KAL3667396.1"/>
    <property type="molecule type" value="Genomic_DNA"/>
</dbReference>
<dbReference type="AlphaFoldDB" id="A0ABD3FM44"/>